<organism evidence="11">
    <name type="scientific">Planktothricoides sp. SpSt-374</name>
    <dbReference type="NCBI Taxonomy" id="2282167"/>
    <lineage>
        <taxon>Bacteria</taxon>
        <taxon>Bacillati</taxon>
        <taxon>Cyanobacteriota</taxon>
        <taxon>Cyanophyceae</taxon>
        <taxon>Oscillatoriophycideae</taxon>
        <taxon>Oscillatoriales</taxon>
        <taxon>Oscillatoriaceae</taxon>
        <taxon>Planktothricoides</taxon>
    </lineage>
</organism>
<feature type="domain" description="PAC" evidence="9">
    <location>
        <begin position="533"/>
        <end position="583"/>
    </location>
</feature>
<dbReference type="PANTHER" id="PTHR43304">
    <property type="entry name" value="PHYTOCHROME-LIKE PROTEIN CPH1"/>
    <property type="match status" value="1"/>
</dbReference>
<evidence type="ECO:0000256" key="4">
    <source>
        <dbReference type="ARBA" id="ARBA00022679"/>
    </source>
</evidence>
<dbReference type="SMART" id="SM00116">
    <property type="entry name" value="CBS"/>
    <property type="match status" value="2"/>
</dbReference>
<evidence type="ECO:0000256" key="1">
    <source>
        <dbReference type="ARBA" id="ARBA00000085"/>
    </source>
</evidence>
<sequence>MLDLLNRGQGMPPGKIPGVALNQAVIMPPGALLPEVVARMSQAQTSAVWVVTDAGETTGQRLIGVLTRGDVLRLLDRGEGWDRSTVGEVMTKKLITVSVEDAFDLGLVAAKLRTAQISHLPVVDEAGGIIGMITPESILGVVSNPVVRENPVSSPSLLMRNQGCLYRTLAENFPNGVLLLFDQNYRYLLAEGKGLAEVGLQKEAIKGKTLWEVFDAEICALVAPKYQAAIAGEESTLEVPYQDGIYWLHILPVRDERRNIFGGMVLVQNITERMVQASALLDAKNYMERMVLQRNDELLMANAKLRQEIADRELAEAQKSKLIQSLQESEARYRAIVEDQTNLICRYLPDGTLTFVNQAYCRYFGRRREEAIGSSFLPTIYDPDFNKVCDYIDSLFSLTPTNPVASGEYRVVSQGQIRTLHWTERAIFDEWGKIIEFQAIGQDVTEQREAEALVRQTAERLQAALETVGEGITFSDGAGYFEIFNSQMGIITGYTKEEANMSGNFLALIYPDPQEYQKAVAGIQEIILQGGCRNVETTICAKNGETKTLLVSTSIVRYQQRNWLLSAYRDISERRRATVALAREKAHLAEAQKVAHVGSWELDWEQQKITWSEETFRIFGMEPVSNSLTWSEFVEKIYPDDRQLWTSHIRNCMEGKCGEFEFRIVRHRGFIRYLSCNQKPTFNPQGKIVGLFGTLLDITERKQAEVALEQSKLLIQRIADTLPQVLYLHDIPTGRYLYVNRQIWELLGYTQEQVQQEPNFFLKAIHAVDAPGFREHLSNFAAISEASGTFKGVGDGTPKGVREVVETEYRIRHADGSWRWFRSRDVVFMRGADGAPEQVVGTAWDISDRKEAAEALRQSQARLHAIVTNTSDGILLVDRTGKVRFANPAAAKLFGRPALGRGLVTKPLLGEDLGLPALSDGGAVVELKINRSSTEVRVGEMCAVTTNWDGEPAYLVSLRDITERKQAEKLLKASLQEKEVLLKEIHHRVKNNMQVICSLLELQSQYIEDDETVHLFQESQNRIQAMALIHEHLYQSPTLDRIDFADYLQYLVNNLFQSFGCGYRVRLLLNVEKLSLNIETATTCGLIVNELVSNSLKYAFPDVPEVEEDREGEIKIDFYQQETPGAMVLAVADNGIGIPPELDIENTETLGLRLVVMLVRQLEGSLAVERCQASRQHRFNGTVFTIKFTELNYRRRI</sequence>
<dbReference type="SUPFAM" id="SSF54631">
    <property type="entry name" value="CBS-domain pair"/>
    <property type="match status" value="1"/>
</dbReference>
<dbReference type="InterPro" id="IPR000644">
    <property type="entry name" value="CBS_dom"/>
</dbReference>
<name>A0A7C3ZKC1_9CYAN</name>
<dbReference type="PROSITE" id="PS51371">
    <property type="entry name" value="CBS"/>
    <property type="match status" value="2"/>
</dbReference>
<feature type="domain" description="PAS" evidence="8">
    <location>
        <begin position="329"/>
        <end position="384"/>
    </location>
</feature>
<dbReference type="CDD" id="cd00130">
    <property type="entry name" value="PAS"/>
    <property type="match status" value="4"/>
</dbReference>
<dbReference type="InterPro" id="IPR011495">
    <property type="entry name" value="Sig_transdc_His_kin_sub2_dim/P"/>
</dbReference>
<dbReference type="Gene3D" id="3.30.450.20">
    <property type="entry name" value="PAS domain"/>
    <property type="match status" value="7"/>
</dbReference>
<proteinExistence type="predicted"/>
<dbReference type="Gene3D" id="2.10.70.100">
    <property type="match status" value="1"/>
</dbReference>
<feature type="domain" description="PAS" evidence="8">
    <location>
        <begin position="859"/>
        <end position="895"/>
    </location>
</feature>
<evidence type="ECO:0000256" key="2">
    <source>
        <dbReference type="ARBA" id="ARBA00012438"/>
    </source>
</evidence>
<dbReference type="Pfam" id="PF00989">
    <property type="entry name" value="PAS"/>
    <property type="match status" value="1"/>
</dbReference>
<evidence type="ECO:0000256" key="3">
    <source>
        <dbReference type="ARBA" id="ARBA00022553"/>
    </source>
</evidence>
<dbReference type="InterPro" id="IPR035965">
    <property type="entry name" value="PAS-like_dom_sf"/>
</dbReference>
<evidence type="ECO:0000259" key="8">
    <source>
        <dbReference type="PROSITE" id="PS50112"/>
    </source>
</evidence>
<dbReference type="PANTHER" id="PTHR43304:SF1">
    <property type="entry name" value="PAC DOMAIN-CONTAINING PROTEIN"/>
    <property type="match status" value="1"/>
</dbReference>
<feature type="domain" description="PAS" evidence="8">
    <location>
        <begin position="457"/>
        <end position="530"/>
    </location>
</feature>
<dbReference type="Pfam" id="PF13188">
    <property type="entry name" value="PAS_8"/>
    <property type="match status" value="1"/>
</dbReference>
<dbReference type="AlphaFoldDB" id="A0A7C3ZKC1"/>
<dbReference type="SUPFAM" id="SSF55785">
    <property type="entry name" value="PYP-like sensor domain (PAS domain)"/>
    <property type="match status" value="6"/>
</dbReference>
<feature type="domain" description="CBS" evidence="10">
    <location>
        <begin position="90"/>
        <end position="149"/>
    </location>
</feature>
<feature type="domain" description="PAS" evidence="8">
    <location>
        <begin position="711"/>
        <end position="784"/>
    </location>
</feature>
<dbReference type="InterPro" id="IPR013767">
    <property type="entry name" value="PAS_fold"/>
</dbReference>
<dbReference type="Pfam" id="PF08447">
    <property type="entry name" value="PAS_3"/>
    <property type="match status" value="2"/>
</dbReference>
<evidence type="ECO:0000259" key="10">
    <source>
        <dbReference type="PROSITE" id="PS51371"/>
    </source>
</evidence>
<reference evidence="11" key="1">
    <citation type="journal article" date="2020" name="mSystems">
        <title>Genome- and Community-Level Interaction Insights into Carbon Utilization and Element Cycling Functions of Hydrothermarchaeota in Hydrothermal Sediment.</title>
        <authorList>
            <person name="Zhou Z."/>
            <person name="Liu Y."/>
            <person name="Xu W."/>
            <person name="Pan J."/>
            <person name="Luo Z.H."/>
            <person name="Li M."/>
        </authorList>
    </citation>
    <scope>NUCLEOTIDE SEQUENCE [LARGE SCALE GENOMIC DNA]</scope>
    <source>
        <strain evidence="11">SpSt-374</strain>
    </source>
</reference>
<dbReference type="Pfam" id="PF02518">
    <property type="entry name" value="HATPase_c"/>
    <property type="match status" value="1"/>
</dbReference>
<dbReference type="Pfam" id="PF07568">
    <property type="entry name" value="HisKA_2"/>
    <property type="match status" value="1"/>
</dbReference>
<keyword evidence="6" id="KW-0129">CBS domain</keyword>
<dbReference type="InterPro" id="IPR000700">
    <property type="entry name" value="PAS-assoc_C"/>
</dbReference>
<dbReference type="Gene3D" id="3.10.580.10">
    <property type="entry name" value="CBS-domain"/>
    <property type="match status" value="1"/>
</dbReference>
<dbReference type="CDD" id="cd00075">
    <property type="entry name" value="HATPase"/>
    <property type="match status" value="1"/>
</dbReference>
<feature type="domain" description="PAC" evidence="9">
    <location>
        <begin position="402"/>
        <end position="456"/>
    </location>
</feature>
<evidence type="ECO:0000313" key="11">
    <source>
        <dbReference type="EMBL" id="HGG01022.1"/>
    </source>
</evidence>
<dbReference type="InterPro" id="IPR003594">
    <property type="entry name" value="HATPase_dom"/>
</dbReference>
<dbReference type="InterPro" id="IPR013655">
    <property type="entry name" value="PAS_fold_3"/>
</dbReference>
<dbReference type="EC" id="2.7.13.3" evidence="2"/>
<keyword evidence="3" id="KW-0597">Phosphoprotein</keyword>
<dbReference type="Pfam" id="PF13426">
    <property type="entry name" value="PAS_9"/>
    <property type="match status" value="1"/>
</dbReference>
<dbReference type="InterPro" id="IPR036890">
    <property type="entry name" value="HATPase_C_sf"/>
</dbReference>
<dbReference type="Pfam" id="PF00571">
    <property type="entry name" value="CBS"/>
    <property type="match status" value="2"/>
</dbReference>
<dbReference type="InterPro" id="IPR000014">
    <property type="entry name" value="PAS"/>
</dbReference>
<dbReference type="InterPro" id="IPR013656">
    <property type="entry name" value="PAS_4"/>
</dbReference>
<dbReference type="PROSITE" id="PS50112">
    <property type="entry name" value="PAS"/>
    <property type="match status" value="4"/>
</dbReference>
<evidence type="ECO:0000259" key="9">
    <source>
        <dbReference type="PROSITE" id="PS50113"/>
    </source>
</evidence>
<comment type="caution">
    <text evidence="11">The sequence shown here is derived from an EMBL/GenBank/DDBJ whole genome shotgun (WGS) entry which is preliminary data.</text>
</comment>
<dbReference type="PROSITE" id="PS50113">
    <property type="entry name" value="PAC"/>
    <property type="match status" value="4"/>
</dbReference>
<keyword evidence="4" id="KW-0808">Transferase</keyword>
<gene>
    <name evidence="11" type="ORF">ENR15_10335</name>
</gene>
<dbReference type="SMART" id="SM00086">
    <property type="entry name" value="PAC"/>
    <property type="match status" value="5"/>
</dbReference>
<dbReference type="InterPro" id="IPR001610">
    <property type="entry name" value="PAC"/>
</dbReference>
<feature type="coiled-coil region" evidence="7">
    <location>
        <begin position="300"/>
        <end position="332"/>
    </location>
</feature>
<evidence type="ECO:0000256" key="5">
    <source>
        <dbReference type="ARBA" id="ARBA00022777"/>
    </source>
</evidence>
<dbReference type="SUPFAM" id="SSF55874">
    <property type="entry name" value="ATPase domain of HSP90 chaperone/DNA topoisomerase II/histidine kinase"/>
    <property type="match status" value="1"/>
</dbReference>
<dbReference type="GO" id="GO:0004673">
    <property type="term" value="F:protein histidine kinase activity"/>
    <property type="evidence" value="ECO:0007669"/>
    <property type="project" value="UniProtKB-EC"/>
</dbReference>
<dbReference type="Pfam" id="PF08448">
    <property type="entry name" value="PAS_4"/>
    <property type="match status" value="1"/>
</dbReference>
<feature type="domain" description="PAC" evidence="9">
    <location>
        <begin position="658"/>
        <end position="710"/>
    </location>
</feature>
<feature type="domain" description="CBS" evidence="10">
    <location>
        <begin position="20"/>
        <end position="83"/>
    </location>
</feature>
<dbReference type="InterPro" id="IPR052162">
    <property type="entry name" value="Sensor_kinase/Photoreceptor"/>
</dbReference>
<protein>
    <recommendedName>
        <fullName evidence="2">histidine kinase</fullName>
        <ecNumber evidence="2">2.7.13.3</ecNumber>
    </recommendedName>
</protein>
<dbReference type="InterPro" id="IPR046342">
    <property type="entry name" value="CBS_dom_sf"/>
</dbReference>
<feature type="domain" description="PAC" evidence="9">
    <location>
        <begin position="805"/>
        <end position="858"/>
    </location>
</feature>
<dbReference type="GO" id="GO:0006355">
    <property type="term" value="P:regulation of DNA-templated transcription"/>
    <property type="evidence" value="ECO:0007669"/>
    <property type="project" value="InterPro"/>
</dbReference>
<keyword evidence="5" id="KW-0418">Kinase</keyword>
<evidence type="ECO:0000256" key="7">
    <source>
        <dbReference type="SAM" id="Coils"/>
    </source>
</evidence>
<accession>A0A7C3ZKC1</accession>
<dbReference type="Gene3D" id="3.30.565.10">
    <property type="entry name" value="Histidine kinase-like ATPase, C-terminal domain"/>
    <property type="match status" value="1"/>
</dbReference>
<dbReference type="NCBIfam" id="TIGR00229">
    <property type="entry name" value="sensory_box"/>
    <property type="match status" value="3"/>
</dbReference>
<dbReference type="EMBL" id="DSPX01000100">
    <property type="protein sequence ID" value="HGG01022.1"/>
    <property type="molecule type" value="Genomic_DNA"/>
</dbReference>
<dbReference type="SMART" id="SM00091">
    <property type="entry name" value="PAS"/>
    <property type="match status" value="6"/>
</dbReference>
<keyword evidence="7" id="KW-0175">Coiled coil</keyword>
<dbReference type="SMART" id="SM00387">
    <property type="entry name" value="HATPase_c"/>
    <property type="match status" value="1"/>
</dbReference>
<comment type="catalytic activity">
    <reaction evidence="1">
        <text>ATP + protein L-histidine = ADP + protein N-phospho-L-histidine.</text>
        <dbReference type="EC" id="2.7.13.3"/>
    </reaction>
</comment>
<evidence type="ECO:0000256" key="6">
    <source>
        <dbReference type="PROSITE-ProRule" id="PRU00703"/>
    </source>
</evidence>